<gene>
    <name evidence="3" type="ORF">P153DRAFT_388551</name>
</gene>
<feature type="region of interest" description="Disordered" evidence="2">
    <location>
        <begin position="969"/>
        <end position="1047"/>
    </location>
</feature>
<organism evidence="3 4">
    <name type="scientific">Dothidotthia symphoricarpi CBS 119687</name>
    <dbReference type="NCBI Taxonomy" id="1392245"/>
    <lineage>
        <taxon>Eukaryota</taxon>
        <taxon>Fungi</taxon>
        <taxon>Dikarya</taxon>
        <taxon>Ascomycota</taxon>
        <taxon>Pezizomycotina</taxon>
        <taxon>Dothideomycetes</taxon>
        <taxon>Pleosporomycetidae</taxon>
        <taxon>Pleosporales</taxon>
        <taxon>Dothidotthiaceae</taxon>
        <taxon>Dothidotthia</taxon>
    </lineage>
</organism>
<name>A0A6A6A3X0_9PLEO</name>
<feature type="region of interest" description="Disordered" evidence="2">
    <location>
        <begin position="1"/>
        <end position="47"/>
    </location>
</feature>
<feature type="compositionally biased region" description="Low complexity" evidence="2">
    <location>
        <begin position="451"/>
        <end position="466"/>
    </location>
</feature>
<evidence type="ECO:0008006" key="5">
    <source>
        <dbReference type="Google" id="ProtNLM"/>
    </source>
</evidence>
<evidence type="ECO:0000256" key="1">
    <source>
        <dbReference type="SAM" id="Coils"/>
    </source>
</evidence>
<dbReference type="OrthoDB" id="3684850at2759"/>
<dbReference type="SUPFAM" id="SSF47676">
    <property type="entry name" value="Conserved domain common to transcription factors TFIIS, elongin A, CRSP70"/>
    <property type="match status" value="1"/>
</dbReference>
<dbReference type="EMBL" id="ML977513">
    <property type="protein sequence ID" value="KAF2126510.1"/>
    <property type="molecule type" value="Genomic_DNA"/>
</dbReference>
<dbReference type="InterPro" id="IPR035441">
    <property type="entry name" value="TFIIS/LEDGF_dom_sf"/>
</dbReference>
<reference evidence="3" key="1">
    <citation type="journal article" date="2020" name="Stud. Mycol.">
        <title>101 Dothideomycetes genomes: a test case for predicting lifestyles and emergence of pathogens.</title>
        <authorList>
            <person name="Haridas S."/>
            <person name="Albert R."/>
            <person name="Binder M."/>
            <person name="Bloem J."/>
            <person name="Labutti K."/>
            <person name="Salamov A."/>
            <person name="Andreopoulos B."/>
            <person name="Baker S."/>
            <person name="Barry K."/>
            <person name="Bills G."/>
            <person name="Bluhm B."/>
            <person name="Cannon C."/>
            <person name="Castanera R."/>
            <person name="Culley D."/>
            <person name="Daum C."/>
            <person name="Ezra D."/>
            <person name="Gonzalez J."/>
            <person name="Henrissat B."/>
            <person name="Kuo A."/>
            <person name="Liang C."/>
            <person name="Lipzen A."/>
            <person name="Lutzoni F."/>
            <person name="Magnuson J."/>
            <person name="Mondo S."/>
            <person name="Nolan M."/>
            <person name="Ohm R."/>
            <person name="Pangilinan J."/>
            <person name="Park H.-J."/>
            <person name="Ramirez L."/>
            <person name="Alfaro M."/>
            <person name="Sun H."/>
            <person name="Tritt A."/>
            <person name="Yoshinaga Y."/>
            <person name="Zwiers L.-H."/>
            <person name="Turgeon B."/>
            <person name="Goodwin S."/>
            <person name="Spatafora J."/>
            <person name="Crous P."/>
            <person name="Grigoriev I."/>
        </authorList>
    </citation>
    <scope>NUCLEOTIDE SEQUENCE</scope>
    <source>
        <strain evidence="3">CBS 119687</strain>
    </source>
</reference>
<keyword evidence="4" id="KW-1185">Reference proteome</keyword>
<sequence>MTGTFHDERDDSDTQDSRLSSLVADPLASNMFAQQPNSHTSQQNGSVEVAQRAVPIATVGHAQKRSASECVQVVQTSSKTSQASKISASQNTYTFTKTSQDAPTLPSKEQNQPTTFQKCIPKVSLSATNSARLRTLMDEIDANQFAYSRASIDVIIEALDELLLGAVTKELLPEYIPTINALRYHSDPTIKEKATSLITQWRLLITDLPGNTSPHGKPVSQESTLAFHCHSTEKDSVQKIGNLAPSSGLPPGLVGELPAITPNTFVPKLSFSFLGGKPSIFEATQHDTLSSRTQPNGMFLNKTRPSDSTSSVMQPSNTPFGVALHEPALRKARQPDTNFTAQPLGKLPFKFSGGTGSSSKESKTIPQSPASVSANLPDLAGSIVSSISAHVPTARALGTFSPTLKRPAEQSLTAEIPPEDTLSTKRHTGPYLSTASKEAIRVPSLAPPPANNNLQTESSSEVETTTPSFEPVVAQLGSQSGTSLLADQHPESSNPCLPAFRLGSPGKTSAPIGFAKLQPQNPTLTVLSPSNVTPIPTILSFEWYISWVEEYLGSSITMSDPFKTSLGALYASVSSFSGRLIRLARDLSDLKTAMSLREAAIKQLENDISKSAGGSRILVPAWDERFSKRQTLQANVLQIATELESKGNAFNRLTAELLQKLPIPLQDLVNSEIDPKVGMEKYTKMQTSLRHAGTSLKNEKEKVASLEKVIEQKDIAFNARSDMLTIVKEEVNKIRNEQAQDKSIINHLTTTLETANSDAATQKKDFENELRRIGGRYSHDVQKRVDQARLELAEQIKKTETTEHQYKVAMSELEVSRKNSELLNKERDHLESTVSDWKGMHKVLQNEVKVYKQGYDQFRKSNVALEEGKTQLQAEFETLKQEYDDLSKTVHSAQPISRTTAPSVPIAGQVRSVTLVANNGYTTDLKSLDGPIKHWEHKLELAHDPVTRKEAAVTELDKEIANITHQLQELKRPKPRQAMLSKSPHAHTANDDELGSVRTDDNAKNDHRDLRNHLEVSDSQQVAAQDPPSSTKAIKVRAASATPTRVSSLRIAASKVSVDKSNLQSSPWKRKD</sequence>
<evidence type="ECO:0000256" key="2">
    <source>
        <dbReference type="SAM" id="MobiDB-lite"/>
    </source>
</evidence>
<protein>
    <recommendedName>
        <fullName evidence="5">TFIIS N-terminal domain-containing protein</fullName>
    </recommendedName>
</protein>
<feature type="region of interest" description="Disordered" evidence="2">
    <location>
        <begin position="289"/>
        <end position="314"/>
    </location>
</feature>
<feature type="coiled-coil region" evidence="1">
    <location>
        <begin position="862"/>
        <end position="889"/>
    </location>
</feature>
<proteinExistence type="predicted"/>
<feature type="region of interest" description="Disordered" evidence="2">
    <location>
        <begin position="443"/>
        <end position="466"/>
    </location>
</feature>
<keyword evidence="1" id="KW-0175">Coiled coil</keyword>
<feature type="compositionally biased region" description="Polar residues" evidence="2">
    <location>
        <begin position="31"/>
        <end position="46"/>
    </location>
</feature>
<feature type="compositionally biased region" description="Polar residues" evidence="2">
    <location>
        <begin position="1017"/>
        <end position="1032"/>
    </location>
</feature>
<dbReference type="RefSeq" id="XP_033520902.1">
    <property type="nucleotide sequence ID" value="XM_033670760.1"/>
</dbReference>
<evidence type="ECO:0000313" key="4">
    <source>
        <dbReference type="Proteomes" id="UP000799771"/>
    </source>
</evidence>
<feature type="region of interest" description="Disordered" evidence="2">
    <location>
        <begin position="400"/>
        <end position="426"/>
    </location>
</feature>
<evidence type="ECO:0000313" key="3">
    <source>
        <dbReference type="EMBL" id="KAF2126510.1"/>
    </source>
</evidence>
<accession>A0A6A6A3X0</accession>
<dbReference type="AlphaFoldDB" id="A0A6A6A3X0"/>
<feature type="compositionally biased region" description="Basic and acidic residues" evidence="2">
    <location>
        <begin position="998"/>
        <end position="1016"/>
    </location>
</feature>
<feature type="region of interest" description="Disordered" evidence="2">
    <location>
        <begin position="336"/>
        <end position="370"/>
    </location>
</feature>
<dbReference type="GeneID" id="54411192"/>
<dbReference type="Proteomes" id="UP000799771">
    <property type="component" value="Unassembled WGS sequence"/>
</dbReference>